<feature type="transmembrane region" description="Helical" evidence="2">
    <location>
        <begin position="47"/>
        <end position="65"/>
    </location>
</feature>
<feature type="transmembrane region" description="Helical" evidence="2">
    <location>
        <begin position="71"/>
        <end position="91"/>
    </location>
</feature>
<name>A0A517QVC2_9PLAN</name>
<dbReference type="KEGG" id="tpol:Mal48_48610"/>
<feature type="transmembrane region" description="Helical" evidence="2">
    <location>
        <begin position="192"/>
        <end position="211"/>
    </location>
</feature>
<dbReference type="Proteomes" id="UP000315724">
    <property type="component" value="Chromosome"/>
</dbReference>
<proteinExistence type="predicted"/>
<feature type="transmembrane region" description="Helical" evidence="2">
    <location>
        <begin position="129"/>
        <end position="151"/>
    </location>
</feature>
<sequence length="596" mass="66103">MVMHPVHSSDENPSSDHRSDFPVDIVGPQKESERSPFFKRVSTENPFYLISAACVIHSTGLSMGGGLPLSVMISLIGGYLLLLAVIGIGIVRFWNVWDDARSIFLTLILLMLELSICFDQSIALHSTSAIVGLVGLTLGAMCLVELILRVLKIRLPWIYRFPFYLQLGLAMLASLIPMAFSNSAESSVVRWAIYGVSGLAGLSMLTLIPAIRTSRDRVEFAGCPWIWPYHPWSLFVIVWVCLGFRLYLLTLSFDPAFELSANAAYAGMGGIFGGYLLVPMLLGMSWLLLEAALVHRHWLIQTFALSLSFVCVGLSVEQRSLNPALQSFLTEYSQHLGSPVWLASLASVLFFAVAWWRGLPFARRGLVVSMLLVSVMDPKRVSFQRVEDVNLTWLTATAIFLCLVGHQKQKSRFYIEAVVWMVLGLGSRNYFDGWELSPVEIQFHLVALAVGVVSLWSKDEAMEEFKVLLILFMVIATVRMLFHGVTGIRPAGFASGYLLLMAVAAYLLSRVHPKAGFLGAACFVFACTYASAFTEGGRFLNHQVRWDGLRQFLIGLAFLHVGLFASAWKGGVFKRWAARFVTAEPLPEPSPELKGQ</sequence>
<organism evidence="3 4">
    <name type="scientific">Thalassoglobus polymorphus</name>
    <dbReference type="NCBI Taxonomy" id="2527994"/>
    <lineage>
        <taxon>Bacteria</taxon>
        <taxon>Pseudomonadati</taxon>
        <taxon>Planctomycetota</taxon>
        <taxon>Planctomycetia</taxon>
        <taxon>Planctomycetales</taxon>
        <taxon>Planctomycetaceae</taxon>
        <taxon>Thalassoglobus</taxon>
    </lineage>
</organism>
<gene>
    <name evidence="3" type="ORF">Mal48_48610</name>
</gene>
<feature type="transmembrane region" description="Helical" evidence="2">
    <location>
        <begin position="468"/>
        <end position="485"/>
    </location>
</feature>
<accession>A0A517QVC2</accession>
<evidence type="ECO:0000313" key="3">
    <source>
        <dbReference type="EMBL" id="QDT35583.1"/>
    </source>
</evidence>
<feature type="transmembrane region" description="Helical" evidence="2">
    <location>
        <begin position="336"/>
        <end position="356"/>
    </location>
</feature>
<feature type="transmembrane region" description="Helical" evidence="2">
    <location>
        <begin position="163"/>
        <end position="180"/>
    </location>
</feature>
<protein>
    <submittedName>
        <fullName evidence="3">Uncharacterized protein</fullName>
    </submittedName>
</protein>
<evidence type="ECO:0000313" key="4">
    <source>
        <dbReference type="Proteomes" id="UP000315724"/>
    </source>
</evidence>
<keyword evidence="4" id="KW-1185">Reference proteome</keyword>
<feature type="transmembrane region" description="Helical" evidence="2">
    <location>
        <begin position="103"/>
        <end position="123"/>
    </location>
</feature>
<feature type="compositionally biased region" description="Basic and acidic residues" evidence="1">
    <location>
        <begin position="7"/>
        <end position="21"/>
    </location>
</feature>
<reference evidence="3 4" key="1">
    <citation type="submission" date="2019-02" db="EMBL/GenBank/DDBJ databases">
        <title>Deep-cultivation of Planctomycetes and their phenomic and genomic characterization uncovers novel biology.</title>
        <authorList>
            <person name="Wiegand S."/>
            <person name="Jogler M."/>
            <person name="Boedeker C."/>
            <person name="Pinto D."/>
            <person name="Vollmers J."/>
            <person name="Rivas-Marin E."/>
            <person name="Kohn T."/>
            <person name="Peeters S.H."/>
            <person name="Heuer A."/>
            <person name="Rast P."/>
            <person name="Oberbeckmann S."/>
            <person name="Bunk B."/>
            <person name="Jeske O."/>
            <person name="Meyerdierks A."/>
            <person name="Storesund J.E."/>
            <person name="Kallscheuer N."/>
            <person name="Luecker S."/>
            <person name="Lage O.M."/>
            <person name="Pohl T."/>
            <person name="Merkel B.J."/>
            <person name="Hornburger P."/>
            <person name="Mueller R.-W."/>
            <person name="Bruemmer F."/>
            <person name="Labrenz M."/>
            <person name="Spormann A.M."/>
            <person name="Op den Camp H."/>
            <person name="Overmann J."/>
            <person name="Amann R."/>
            <person name="Jetten M.S.M."/>
            <person name="Mascher T."/>
            <person name="Medema M.H."/>
            <person name="Devos D.P."/>
            <person name="Kaster A.-K."/>
            <person name="Ovreas L."/>
            <person name="Rohde M."/>
            <person name="Galperin M.Y."/>
            <person name="Jogler C."/>
        </authorList>
    </citation>
    <scope>NUCLEOTIDE SEQUENCE [LARGE SCALE GENOMIC DNA]</scope>
    <source>
        <strain evidence="3 4">Mal48</strain>
    </source>
</reference>
<feature type="region of interest" description="Disordered" evidence="1">
    <location>
        <begin position="1"/>
        <end position="25"/>
    </location>
</feature>
<dbReference type="EMBL" id="CP036267">
    <property type="protein sequence ID" value="QDT35583.1"/>
    <property type="molecule type" value="Genomic_DNA"/>
</dbReference>
<feature type="transmembrane region" description="Helical" evidence="2">
    <location>
        <begin position="265"/>
        <end position="289"/>
    </location>
</feature>
<feature type="transmembrane region" description="Helical" evidence="2">
    <location>
        <begin position="552"/>
        <end position="570"/>
    </location>
</feature>
<keyword evidence="2" id="KW-1133">Transmembrane helix</keyword>
<keyword evidence="2" id="KW-0472">Membrane</keyword>
<feature type="transmembrane region" description="Helical" evidence="2">
    <location>
        <begin position="232"/>
        <end position="253"/>
    </location>
</feature>
<feature type="transmembrane region" description="Helical" evidence="2">
    <location>
        <begin position="298"/>
        <end position="316"/>
    </location>
</feature>
<feature type="transmembrane region" description="Helical" evidence="2">
    <location>
        <begin position="491"/>
        <end position="508"/>
    </location>
</feature>
<evidence type="ECO:0000256" key="2">
    <source>
        <dbReference type="SAM" id="Phobius"/>
    </source>
</evidence>
<dbReference type="AlphaFoldDB" id="A0A517QVC2"/>
<feature type="transmembrane region" description="Helical" evidence="2">
    <location>
        <begin position="515"/>
        <end position="532"/>
    </location>
</feature>
<evidence type="ECO:0000256" key="1">
    <source>
        <dbReference type="SAM" id="MobiDB-lite"/>
    </source>
</evidence>
<keyword evidence="2" id="KW-0812">Transmembrane</keyword>